<comment type="function">
    <text evidence="5">Catalyzes the phosphorylation of the 3'-hydroxyl group of dephosphocoenzyme A to form coenzyme A.</text>
</comment>
<keyword evidence="5 7" id="KW-0418">Kinase</keyword>
<evidence type="ECO:0000313" key="8">
    <source>
        <dbReference type="Proteomes" id="UP000468443"/>
    </source>
</evidence>
<reference evidence="7 8" key="1">
    <citation type="submission" date="2020-01" db="EMBL/GenBank/DDBJ databases">
        <title>Muriicola jejuensis KCTC 22299.</title>
        <authorList>
            <person name="Wang G."/>
        </authorList>
    </citation>
    <scope>NUCLEOTIDE SEQUENCE [LARGE SCALE GENOMIC DNA]</scope>
    <source>
        <strain evidence="7 8">KCTC 22299</strain>
    </source>
</reference>
<evidence type="ECO:0000256" key="5">
    <source>
        <dbReference type="HAMAP-Rule" id="MF_00376"/>
    </source>
</evidence>
<dbReference type="GO" id="GO:0015937">
    <property type="term" value="P:coenzyme A biosynthetic process"/>
    <property type="evidence" value="ECO:0007669"/>
    <property type="project" value="UniProtKB-UniRule"/>
</dbReference>
<accession>A0A6P0UCQ6</accession>
<keyword evidence="5" id="KW-0963">Cytoplasm</keyword>
<comment type="catalytic activity">
    <reaction evidence="5">
        <text>3'-dephospho-CoA + ATP = ADP + CoA + H(+)</text>
        <dbReference type="Rhea" id="RHEA:18245"/>
        <dbReference type="ChEBI" id="CHEBI:15378"/>
        <dbReference type="ChEBI" id="CHEBI:30616"/>
        <dbReference type="ChEBI" id="CHEBI:57287"/>
        <dbReference type="ChEBI" id="CHEBI:57328"/>
        <dbReference type="ChEBI" id="CHEBI:456216"/>
        <dbReference type="EC" id="2.7.1.24"/>
    </reaction>
</comment>
<comment type="caution">
    <text evidence="7">The sequence shown here is derived from an EMBL/GenBank/DDBJ whole genome shotgun (WGS) entry which is preliminary data.</text>
</comment>
<dbReference type="AlphaFoldDB" id="A0A6P0UCQ6"/>
<keyword evidence="4 5" id="KW-0173">Coenzyme A biosynthesis</keyword>
<dbReference type="SUPFAM" id="SSF52540">
    <property type="entry name" value="P-loop containing nucleoside triphosphate hydrolases"/>
    <property type="match status" value="1"/>
</dbReference>
<evidence type="ECO:0000256" key="2">
    <source>
        <dbReference type="ARBA" id="ARBA00022741"/>
    </source>
</evidence>
<dbReference type="NCBIfam" id="TIGR00152">
    <property type="entry name" value="dephospho-CoA kinase"/>
    <property type="match status" value="1"/>
</dbReference>
<dbReference type="GO" id="GO:0005737">
    <property type="term" value="C:cytoplasm"/>
    <property type="evidence" value="ECO:0007669"/>
    <property type="project" value="UniProtKB-SubCell"/>
</dbReference>
<organism evidence="7 8">
    <name type="scientific">Muriicola jejuensis</name>
    <dbReference type="NCBI Taxonomy" id="504488"/>
    <lineage>
        <taxon>Bacteria</taxon>
        <taxon>Pseudomonadati</taxon>
        <taxon>Bacteroidota</taxon>
        <taxon>Flavobacteriia</taxon>
        <taxon>Flavobacteriales</taxon>
        <taxon>Flavobacteriaceae</taxon>
        <taxon>Muriicola</taxon>
    </lineage>
</organism>
<comment type="similarity">
    <text evidence="1 5">Belongs to the CoaE family.</text>
</comment>
<evidence type="ECO:0000256" key="3">
    <source>
        <dbReference type="ARBA" id="ARBA00022840"/>
    </source>
</evidence>
<dbReference type="InterPro" id="IPR027417">
    <property type="entry name" value="P-loop_NTPase"/>
</dbReference>
<dbReference type="Proteomes" id="UP000468443">
    <property type="component" value="Unassembled WGS sequence"/>
</dbReference>
<keyword evidence="5 7" id="KW-0808">Transferase</keyword>
<dbReference type="Gene3D" id="3.40.50.300">
    <property type="entry name" value="P-loop containing nucleotide triphosphate hydrolases"/>
    <property type="match status" value="1"/>
</dbReference>
<protein>
    <recommendedName>
        <fullName evidence="5 6">Dephospho-CoA kinase</fullName>
        <ecNumber evidence="5 6">2.7.1.24</ecNumber>
    </recommendedName>
    <alternativeName>
        <fullName evidence="5">Dephosphocoenzyme A kinase</fullName>
    </alternativeName>
</protein>
<dbReference type="PANTHER" id="PTHR10695">
    <property type="entry name" value="DEPHOSPHO-COA KINASE-RELATED"/>
    <property type="match status" value="1"/>
</dbReference>
<comment type="pathway">
    <text evidence="5">Cofactor biosynthesis; coenzyme A biosynthesis; CoA from (R)-pantothenate: step 5/5.</text>
</comment>
<dbReference type="PROSITE" id="PS51219">
    <property type="entry name" value="DPCK"/>
    <property type="match status" value="1"/>
</dbReference>
<dbReference type="UniPathway" id="UPA00241">
    <property type="reaction ID" value="UER00356"/>
</dbReference>
<dbReference type="HAMAP" id="MF_00376">
    <property type="entry name" value="Dephospho_CoA_kinase"/>
    <property type="match status" value="1"/>
</dbReference>
<dbReference type="InterPro" id="IPR001977">
    <property type="entry name" value="Depp_CoAkinase"/>
</dbReference>
<dbReference type="GO" id="GO:0005524">
    <property type="term" value="F:ATP binding"/>
    <property type="evidence" value="ECO:0007669"/>
    <property type="project" value="UniProtKB-UniRule"/>
</dbReference>
<comment type="subcellular location">
    <subcellularLocation>
        <location evidence="5">Cytoplasm</location>
    </subcellularLocation>
</comment>
<keyword evidence="3 5" id="KW-0067">ATP-binding</keyword>
<dbReference type="EC" id="2.7.1.24" evidence="5 6"/>
<dbReference type="GO" id="GO:0004140">
    <property type="term" value="F:dephospho-CoA kinase activity"/>
    <property type="evidence" value="ECO:0007669"/>
    <property type="project" value="UniProtKB-UniRule"/>
</dbReference>
<keyword evidence="8" id="KW-1185">Reference proteome</keyword>
<dbReference type="CDD" id="cd02022">
    <property type="entry name" value="DPCK"/>
    <property type="match status" value="1"/>
</dbReference>
<evidence type="ECO:0000256" key="4">
    <source>
        <dbReference type="ARBA" id="ARBA00022993"/>
    </source>
</evidence>
<evidence type="ECO:0000256" key="1">
    <source>
        <dbReference type="ARBA" id="ARBA00009018"/>
    </source>
</evidence>
<dbReference type="Pfam" id="PF01121">
    <property type="entry name" value="CoaE"/>
    <property type="match status" value="1"/>
</dbReference>
<name>A0A6P0UCQ6_9FLAO</name>
<proteinExistence type="inferred from homology"/>
<gene>
    <name evidence="5" type="primary">coaE</name>
    <name evidence="7" type="ORF">GWK09_11120</name>
</gene>
<keyword evidence="2 5" id="KW-0547">Nucleotide-binding</keyword>
<feature type="binding site" evidence="5">
    <location>
        <begin position="11"/>
        <end position="16"/>
    </location>
    <ligand>
        <name>ATP</name>
        <dbReference type="ChEBI" id="CHEBI:30616"/>
    </ligand>
</feature>
<dbReference type="EMBL" id="JAABOP010000003">
    <property type="protein sequence ID" value="NER11071.1"/>
    <property type="molecule type" value="Genomic_DNA"/>
</dbReference>
<evidence type="ECO:0000256" key="6">
    <source>
        <dbReference type="NCBIfam" id="TIGR00152"/>
    </source>
</evidence>
<dbReference type="RefSeq" id="WP_163693499.1">
    <property type="nucleotide sequence ID" value="NZ_FXTW01000004.1"/>
</dbReference>
<sequence>MKKVGLTGGIGSGKTTVARMFQDLGVPVYNSDAEARRLMNQDVALKEQIIGLLGKEAYREGELDRPFVAGKVFGDKKLLKSLNSIVHPAVRSDFKAWAARQDTPYVLQEAAILFENGSGADFDHMILVTAPKKVRIRRIIDRDGHSETAIVERMKHQWPEKRKKALADFVIENTDLQKTRNQVLRIHGLLTHSESTPKF</sequence>
<dbReference type="PANTHER" id="PTHR10695:SF46">
    <property type="entry name" value="BIFUNCTIONAL COENZYME A SYNTHASE-RELATED"/>
    <property type="match status" value="1"/>
</dbReference>
<evidence type="ECO:0000313" key="7">
    <source>
        <dbReference type="EMBL" id="NER11071.1"/>
    </source>
</evidence>